<reference evidence="3 4" key="1">
    <citation type="submission" date="2020-08" db="EMBL/GenBank/DDBJ databases">
        <title>A Genomic Blueprint of the Chicken Gut Microbiome.</title>
        <authorList>
            <person name="Gilroy R."/>
            <person name="Ravi A."/>
            <person name="Getino M."/>
            <person name="Pursley I."/>
            <person name="Horton D.L."/>
            <person name="Alikhan N.-F."/>
            <person name="Baker D."/>
            <person name="Gharbi K."/>
            <person name="Hall N."/>
            <person name="Watson M."/>
            <person name="Adriaenssens E.M."/>
            <person name="Foster-Nyarko E."/>
            <person name="Jarju S."/>
            <person name="Secka A."/>
            <person name="Antonio M."/>
            <person name="Oren A."/>
            <person name="Chaudhuri R."/>
            <person name="La Ragione R.M."/>
            <person name="Hildebrand F."/>
            <person name="Pallen M.J."/>
        </authorList>
    </citation>
    <scope>NUCLEOTIDE SEQUENCE [LARGE SCALE GENOMIC DNA]</scope>
    <source>
        <strain evidence="3 4">Sa1YVA5</strain>
    </source>
</reference>
<gene>
    <name evidence="3" type="ORF">H9627_12195</name>
</gene>
<keyword evidence="1" id="KW-0812">Transmembrane</keyword>
<keyword evidence="1" id="KW-0472">Membrane</keyword>
<protein>
    <submittedName>
        <fullName evidence="3">DUF1266 domain-containing protein</fullName>
    </submittedName>
</protein>
<feature type="transmembrane region" description="Helical" evidence="1">
    <location>
        <begin position="6"/>
        <end position="30"/>
    </location>
</feature>
<dbReference type="Proteomes" id="UP000650224">
    <property type="component" value="Unassembled WGS sequence"/>
</dbReference>
<evidence type="ECO:0000313" key="4">
    <source>
        <dbReference type="Proteomes" id="UP000650224"/>
    </source>
</evidence>
<comment type="caution">
    <text evidence="3">The sequence shown here is derived from an EMBL/GenBank/DDBJ whole genome shotgun (WGS) entry which is preliminary data.</text>
</comment>
<evidence type="ECO:0000313" key="3">
    <source>
        <dbReference type="EMBL" id="MBD8031067.1"/>
    </source>
</evidence>
<evidence type="ECO:0000259" key="2">
    <source>
        <dbReference type="Pfam" id="PF06889"/>
    </source>
</evidence>
<feature type="domain" description="DUF1266" evidence="2">
    <location>
        <begin position="102"/>
        <end position="266"/>
    </location>
</feature>
<name>A0A8I0LBN3_9CORY</name>
<accession>A0A8I0LBN3</accession>
<dbReference type="EMBL" id="JACSPR010000010">
    <property type="protein sequence ID" value="MBD8031067.1"/>
    <property type="molecule type" value="Genomic_DNA"/>
</dbReference>
<dbReference type="AlphaFoldDB" id="A0A8I0LBN3"/>
<dbReference type="RefSeq" id="WP_191734307.1">
    <property type="nucleotide sequence ID" value="NZ_JACSPR010000010.1"/>
</dbReference>
<evidence type="ECO:0000256" key="1">
    <source>
        <dbReference type="SAM" id="Phobius"/>
    </source>
</evidence>
<keyword evidence="4" id="KW-1185">Reference proteome</keyword>
<proteinExistence type="predicted"/>
<keyword evidence="1" id="KW-1133">Transmembrane helix</keyword>
<dbReference type="InterPro" id="IPR009677">
    <property type="entry name" value="DUF1266"/>
</dbReference>
<dbReference type="Pfam" id="PF06889">
    <property type="entry name" value="DUF1266"/>
    <property type="match status" value="1"/>
</dbReference>
<sequence length="274" mass="30632">MTSVEIRVVLILLGLVLLFGLVIWAISTVLRRRRMEEINRGPGNPEEPAPTQPWRRFTGALAAPHARPEWVRVRENRRLHSADQVYFGFASVLSPFTVINALRADWGVRNADQARKRLSQAQQVITEHAAAVLAQRGLPEGTGELRAKLVRAGAPGELVDDFLTRTDVAPDTQVIIDTDGLAFDIARVANLARWSGYVRYVEPDQCTEHLDALGIAAVAVFRSWDDFADAFLAGQATRFKGGAKHYTQAVEWLRTDTDSPWFRQPWITAVKTPR</sequence>
<organism evidence="3 4">
    <name type="scientific">Corynebacterium gallinarum</name>
    <dbReference type="NCBI Taxonomy" id="2762214"/>
    <lineage>
        <taxon>Bacteria</taxon>
        <taxon>Bacillati</taxon>
        <taxon>Actinomycetota</taxon>
        <taxon>Actinomycetes</taxon>
        <taxon>Mycobacteriales</taxon>
        <taxon>Corynebacteriaceae</taxon>
        <taxon>Corynebacterium</taxon>
    </lineage>
</organism>